<evidence type="ECO:0000256" key="1">
    <source>
        <dbReference type="ARBA" id="ARBA00022729"/>
    </source>
</evidence>
<protein>
    <submittedName>
        <fullName evidence="5">Poly(Beta-D-mannuronate) lyase</fullName>
        <ecNumber evidence="5">4.2.2.3</ecNumber>
    </submittedName>
</protein>
<evidence type="ECO:0000313" key="6">
    <source>
        <dbReference type="Proteomes" id="UP001242480"/>
    </source>
</evidence>
<keyword evidence="1 3" id="KW-0732">Signal</keyword>
<reference evidence="5 6" key="1">
    <citation type="submission" date="2023-07" db="EMBL/GenBank/DDBJ databases">
        <title>Genomic Encyclopedia of Type Strains, Phase IV (KMG-IV): sequencing the most valuable type-strain genomes for metagenomic binning, comparative biology and taxonomic classification.</title>
        <authorList>
            <person name="Goeker M."/>
        </authorList>
    </citation>
    <scope>NUCLEOTIDE SEQUENCE [LARGE SCALE GENOMIC DNA]</scope>
    <source>
        <strain evidence="5 6">DSM 19619</strain>
    </source>
</reference>
<dbReference type="SUPFAM" id="SSF48230">
    <property type="entry name" value="Chondroitin AC/alginate lyase"/>
    <property type="match status" value="1"/>
</dbReference>
<accession>A0ABU0JD83</accession>
<dbReference type="Pfam" id="PF05426">
    <property type="entry name" value="Alginate_lyase"/>
    <property type="match status" value="1"/>
</dbReference>
<feature type="chain" id="PRO_5045724036" evidence="3">
    <location>
        <begin position="22"/>
        <end position="354"/>
    </location>
</feature>
<dbReference type="InterPro" id="IPR008929">
    <property type="entry name" value="Chondroitin_lyas"/>
</dbReference>
<dbReference type="Gene3D" id="1.50.10.100">
    <property type="entry name" value="Chondroitin AC/alginate lyase"/>
    <property type="match status" value="1"/>
</dbReference>
<sequence>MLRLFACMLLAGLVAGTACRAAEIRLPFAPRPPSDASAPETCSAPPPPVTVLAVVSKYGDDGPRRDTVDPAADARFEAEIAPVRAYVRSVVEMANGYRRSGDPGTARCALAWLAAWAGADALSQAENPNSQFQRAEALSGLGLALLQIAPAVRVDPRYAAAAAWMARLAAATDGFFDATREKLKGSRNNHAYWAALASAAAAAAVGDQALLDWSVEVYRTAVCGATPAGALPLELGRGKKALAYHLFALSALVPVAAFAQANGIDAFGFCDGALHRIVRFSLDALADPHAVAVLADAPQDGYAGGLPTGGEVAFLEIYHRAFPGRAPLEARLLALRPLKSTALGGDQTLLYGGR</sequence>
<dbReference type="PROSITE" id="PS51257">
    <property type="entry name" value="PROKAR_LIPOPROTEIN"/>
    <property type="match status" value="1"/>
</dbReference>
<dbReference type="InterPro" id="IPR008397">
    <property type="entry name" value="Alginate_lyase_dom"/>
</dbReference>
<keyword evidence="6" id="KW-1185">Reference proteome</keyword>
<comment type="caution">
    <text evidence="5">The sequence shown here is derived from an EMBL/GenBank/DDBJ whole genome shotgun (WGS) entry which is preliminary data.</text>
</comment>
<proteinExistence type="predicted"/>
<dbReference type="EC" id="4.2.2.3" evidence="5"/>
<keyword evidence="2 5" id="KW-0456">Lyase</keyword>
<dbReference type="Proteomes" id="UP001242480">
    <property type="component" value="Unassembled WGS sequence"/>
</dbReference>
<dbReference type="GO" id="GO:0045135">
    <property type="term" value="F:poly(beta-D-mannuronate) lyase activity"/>
    <property type="evidence" value="ECO:0007669"/>
    <property type="project" value="UniProtKB-EC"/>
</dbReference>
<feature type="signal peptide" evidence="3">
    <location>
        <begin position="1"/>
        <end position="21"/>
    </location>
</feature>
<evidence type="ECO:0000313" key="5">
    <source>
        <dbReference type="EMBL" id="MDQ0472238.1"/>
    </source>
</evidence>
<dbReference type="EMBL" id="JAUSVX010000011">
    <property type="protein sequence ID" value="MDQ0472238.1"/>
    <property type="molecule type" value="Genomic_DNA"/>
</dbReference>
<dbReference type="RefSeq" id="WP_307278745.1">
    <property type="nucleotide sequence ID" value="NZ_JAUSVX010000011.1"/>
</dbReference>
<evidence type="ECO:0000256" key="2">
    <source>
        <dbReference type="ARBA" id="ARBA00023239"/>
    </source>
</evidence>
<gene>
    <name evidence="5" type="ORF">QO011_005267</name>
</gene>
<organism evidence="5 6">
    <name type="scientific">Labrys wisconsinensis</name>
    <dbReference type="NCBI Taxonomy" id="425677"/>
    <lineage>
        <taxon>Bacteria</taxon>
        <taxon>Pseudomonadati</taxon>
        <taxon>Pseudomonadota</taxon>
        <taxon>Alphaproteobacteria</taxon>
        <taxon>Hyphomicrobiales</taxon>
        <taxon>Xanthobacteraceae</taxon>
        <taxon>Labrys</taxon>
    </lineage>
</organism>
<name>A0ABU0JD83_9HYPH</name>
<feature type="domain" description="Alginate lyase" evidence="4">
    <location>
        <begin position="139"/>
        <end position="289"/>
    </location>
</feature>
<evidence type="ECO:0000256" key="3">
    <source>
        <dbReference type="SAM" id="SignalP"/>
    </source>
</evidence>
<evidence type="ECO:0000259" key="4">
    <source>
        <dbReference type="Pfam" id="PF05426"/>
    </source>
</evidence>